<evidence type="ECO:0000313" key="2">
    <source>
        <dbReference type="EMBL" id="KKK49013.1"/>
    </source>
</evidence>
<feature type="coiled-coil region" evidence="1">
    <location>
        <begin position="14"/>
        <end position="41"/>
    </location>
</feature>
<sequence>PYGCRGPLPKIDTIDGLLIKIEALSLRITQLESRVTDLEILLEQ</sequence>
<comment type="caution">
    <text evidence="2">The sequence shown here is derived from an EMBL/GenBank/DDBJ whole genome shotgun (WGS) entry which is preliminary data.</text>
</comment>
<dbReference type="AlphaFoldDB" id="A0A0F8VXA6"/>
<reference evidence="2" key="1">
    <citation type="journal article" date="2015" name="Nature">
        <title>Complex archaea that bridge the gap between prokaryotes and eukaryotes.</title>
        <authorList>
            <person name="Spang A."/>
            <person name="Saw J.H."/>
            <person name="Jorgensen S.L."/>
            <person name="Zaremba-Niedzwiedzka K."/>
            <person name="Martijn J."/>
            <person name="Lind A.E."/>
            <person name="van Eijk R."/>
            <person name="Schleper C."/>
            <person name="Guy L."/>
            <person name="Ettema T.J."/>
        </authorList>
    </citation>
    <scope>NUCLEOTIDE SEQUENCE</scope>
</reference>
<organism evidence="2">
    <name type="scientific">marine sediment metagenome</name>
    <dbReference type="NCBI Taxonomy" id="412755"/>
    <lineage>
        <taxon>unclassified sequences</taxon>
        <taxon>metagenomes</taxon>
        <taxon>ecological metagenomes</taxon>
    </lineage>
</organism>
<proteinExistence type="predicted"/>
<gene>
    <name evidence="2" type="ORF">LCGC14_3139320</name>
</gene>
<keyword evidence="1" id="KW-0175">Coiled coil</keyword>
<protein>
    <submittedName>
        <fullName evidence="2">Uncharacterized protein</fullName>
    </submittedName>
</protein>
<accession>A0A0F8VXA6</accession>
<dbReference type="EMBL" id="LAZR01068770">
    <property type="protein sequence ID" value="KKK49013.1"/>
    <property type="molecule type" value="Genomic_DNA"/>
</dbReference>
<name>A0A0F8VXA6_9ZZZZ</name>
<evidence type="ECO:0000256" key="1">
    <source>
        <dbReference type="SAM" id="Coils"/>
    </source>
</evidence>
<feature type="non-terminal residue" evidence="2">
    <location>
        <position position="1"/>
    </location>
</feature>